<accession>A0A1S2QGQ1</accession>
<feature type="domain" description="NAD-dependent epimerase/dehydratase" evidence="1">
    <location>
        <begin position="4"/>
        <end position="190"/>
    </location>
</feature>
<dbReference type="OrthoDB" id="9798669at2"/>
<organism evidence="2 3">
    <name type="scientific">Streptomyces monashensis</name>
    <dbReference type="NCBI Taxonomy" id="1678012"/>
    <lineage>
        <taxon>Bacteria</taxon>
        <taxon>Bacillati</taxon>
        <taxon>Actinomycetota</taxon>
        <taxon>Actinomycetes</taxon>
        <taxon>Kitasatosporales</taxon>
        <taxon>Streptomycetaceae</taxon>
        <taxon>Streptomyces</taxon>
    </lineage>
</organism>
<dbReference type="Proteomes" id="UP000179642">
    <property type="component" value="Unassembled WGS sequence"/>
</dbReference>
<dbReference type="Pfam" id="PF01370">
    <property type="entry name" value="Epimerase"/>
    <property type="match status" value="1"/>
</dbReference>
<evidence type="ECO:0000313" key="2">
    <source>
        <dbReference type="EMBL" id="OIK04535.1"/>
    </source>
</evidence>
<dbReference type="Gene3D" id="3.40.50.720">
    <property type="entry name" value="NAD(P)-binding Rossmann-like Domain"/>
    <property type="match status" value="1"/>
</dbReference>
<sequence>MLTLVTGTTGQVGRRFVPRLLAQARAGVGVPPLERSREWGKVRVLVRDASRADRFADLGAEVVLGDLRDEDVLGKAVAGVDAVVNVAAAFRGVPDEEARAVNRDAAVALGRAAQAAGARRFVQVSTGLVYGTGRGRPLVEEDESRPGGSMWGAYPESKAAAERELLALDGLDLRIGRLPFVYGEGDPHLADSLRWAAHWAPTQRLHMGHHADVAQGLFRLLYAPAVNGPVHNIADDTPVTAVDLHQVNGVALPEGMDTRTDPDPWLVIMSTRKIRRDLGYRPLYPSVWSARDAGAL</sequence>
<evidence type="ECO:0000259" key="1">
    <source>
        <dbReference type="Pfam" id="PF01370"/>
    </source>
</evidence>
<name>A0A1S2QGQ1_9ACTN</name>
<dbReference type="InterPro" id="IPR001509">
    <property type="entry name" value="Epimerase_deHydtase"/>
</dbReference>
<proteinExistence type="predicted"/>
<comment type="caution">
    <text evidence="2">The sequence shown here is derived from an EMBL/GenBank/DDBJ whole genome shotgun (WGS) entry which is preliminary data.</text>
</comment>
<dbReference type="InterPro" id="IPR036291">
    <property type="entry name" value="NAD(P)-bd_dom_sf"/>
</dbReference>
<gene>
    <name evidence="2" type="ORF">BIV23_16830</name>
</gene>
<dbReference type="InterPro" id="IPR050177">
    <property type="entry name" value="Lipid_A_modif_metabolic_enz"/>
</dbReference>
<keyword evidence="3" id="KW-1185">Reference proteome</keyword>
<dbReference type="PANTHER" id="PTHR43245">
    <property type="entry name" value="BIFUNCTIONAL POLYMYXIN RESISTANCE PROTEIN ARNA"/>
    <property type="match status" value="1"/>
</dbReference>
<evidence type="ECO:0000313" key="3">
    <source>
        <dbReference type="Proteomes" id="UP000179642"/>
    </source>
</evidence>
<dbReference type="AlphaFoldDB" id="A0A1S2QGQ1"/>
<dbReference type="EMBL" id="MLYO01000027">
    <property type="protein sequence ID" value="OIK04535.1"/>
    <property type="molecule type" value="Genomic_DNA"/>
</dbReference>
<dbReference type="RefSeq" id="WP_071381785.1">
    <property type="nucleotide sequence ID" value="NZ_MLYO01000027.1"/>
</dbReference>
<protein>
    <submittedName>
        <fullName evidence="2">Epimerase</fullName>
    </submittedName>
</protein>
<dbReference type="SUPFAM" id="SSF51735">
    <property type="entry name" value="NAD(P)-binding Rossmann-fold domains"/>
    <property type="match status" value="1"/>
</dbReference>
<reference evidence="2 3" key="1">
    <citation type="submission" date="2016-10" db="EMBL/GenBank/DDBJ databases">
        <title>Genome sequence of Streptomyces sp. MUSC 1.</title>
        <authorList>
            <person name="Lee L.-H."/>
            <person name="Ser H.-L."/>
            <person name="Law J.W.-F."/>
        </authorList>
    </citation>
    <scope>NUCLEOTIDE SEQUENCE [LARGE SCALE GENOMIC DNA]</scope>
    <source>
        <strain evidence="2 3">MUSC 1</strain>
    </source>
</reference>